<keyword evidence="3" id="KW-1185">Reference proteome</keyword>
<organism evidence="2 3">
    <name type="scientific">Tepidamorphus gemmatus</name>
    <dbReference type="NCBI Taxonomy" id="747076"/>
    <lineage>
        <taxon>Bacteria</taxon>
        <taxon>Pseudomonadati</taxon>
        <taxon>Pseudomonadota</taxon>
        <taxon>Alphaproteobacteria</taxon>
        <taxon>Hyphomicrobiales</taxon>
        <taxon>Tepidamorphaceae</taxon>
        <taxon>Tepidamorphus</taxon>
    </lineage>
</organism>
<dbReference type="SUPFAM" id="SSF56796">
    <property type="entry name" value="Dehydroquinate synthase-like"/>
    <property type="match status" value="1"/>
</dbReference>
<proteinExistence type="predicted"/>
<dbReference type="Gene3D" id="1.20.1090.10">
    <property type="entry name" value="Dehydroquinate synthase-like - alpha domain"/>
    <property type="match status" value="1"/>
</dbReference>
<comment type="caution">
    <text evidence="2">The sequence shown here is derived from an EMBL/GenBank/DDBJ whole genome shotgun (WGS) entry which is preliminary data.</text>
</comment>
<dbReference type="AlphaFoldDB" id="A0A4V2UZ54"/>
<dbReference type="EMBL" id="SMAK01000006">
    <property type="protein sequence ID" value="TCT09918.1"/>
    <property type="molecule type" value="Genomic_DNA"/>
</dbReference>
<dbReference type="InterPro" id="IPR056798">
    <property type="entry name" value="ADH_Fe_C"/>
</dbReference>
<dbReference type="RefSeq" id="WP_132806749.1">
    <property type="nucleotide sequence ID" value="NZ_SMAK01000006.1"/>
</dbReference>
<dbReference type="PANTHER" id="PTHR11496:SF102">
    <property type="entry name" value="ALCOHOL DEHYDROGENASE 4"/>
    <property type="match status" value="1"/>
</dbReference>
<evidence type="ECO:0000313" key="2">
    <source>
        <dbReference type="EMBL" id="TCT09918.1"/>
    </source>
</evidence>
<dbReference type="Proteomes" id="UP000295678">
    <property type="component" value="Unassembled WGS sequence"/>
</dbReference>
<gene>
    <name evidence="2" type="ORF">EDC22_106112</name>
</gene>
<dbReference type="Gene3D" id="3.40.50.1970">
    <property type="match status" value="1"/>
</dbReference>
<dbReference type="PANTHER" id="PTHR11496">
    <property type="entry name" value="ALCOHOL DEHYDROGENASE"/>
    <property type="match status" value="1"/>
</dbReference>
<protein>
    <submittedName>
        <fullName evidence="2">Alcohol dehydrogenase class IV</fullName>
    </submittedName>
</protein>
<accession>A0A4V2UZ54</accession>
<dbReference type="OrthoDB" id="9815791at2"/>
<name>A0A4V2UZ54_9HYPH</name>
<sequence>MSLITYLTRIHFADRVLEDALPEEIDRLKLDRLLVVHDAEAGAGEALDRVLYVLPPHCEASVVAADTLGSGGSATQDRVDGSGRAGVLGLGGSRALGLARQTAEALGEAVPILAVPTTTACVGIASMTPGSSGAAGTRRTARLPSVVLCDPTLTLHAGPAATAAAGMDALVHCIETYLATAWNPPADGIALEGVRRAAAWLQRAVDDGRDIEARREILAVALNGALAGQKGLGGVHALAHAIEAELAARGDPPGRVPAHGALHAALLPPVLAFNAPAVGDRYQSLAEAMRLPPGTDLGEALARMGARIGLPNRLAALGLDAAIMDRIAGLAAEDVANHTNPRHATTADYRVLLQEAL</sequence>
<evidence type="ECO:0000313" key="3">
    <source>
        <dbReference type="Proteomes" id="UP000295678"/>
    </source>
</evidence>
<reference evidence="2 3" key="1">
    <citation type="submission" date="2019-03" db="EMBL/GenBank/DDBJ databases">
        <title>Genomic Encyclopedia of Type Strains, Phase IV (KMG-IV): sequencing the most valuable type-strain genomes for metagenomic binning, comparative biology and taxonomic classification.</title>
        <authorList>
            <person name="Goeker M."/>
        </authorList>
    </citation>
    <scope>NUCLEOTIDE SEQUENCE [LARGE SCALE GENOMIC DNA]</scope>
    <source>
        <strain evidence="2 3">DSM 19345</strain>
    </source>
</reference>
<dbReference type="InterPro" id="IPR039697">
    <property type="entry name" value="Alcohol_dehydrogenase_Fe"/>
</dbReference>
<dbReference type="Pfam" id="PF25137">
    <property type="entry name" value="ADH_Fe_C"/>
    <property type="match status" value="1"/>
</dbReference>
<feature type="domain" description="Fe-containing alcohol dehydrogenase-like C-terminal" evidence="1">
    <location>
        <begin position="162"/>
        <end position="356"/>
    </location>
</feature>
<dbReference type="GO" id="GO:0004022">
    <property type="term" value="F:alcohol dehydrogenase (NAD+) activity"/>
    <property type="evidence" value="ECO:0007669"/>
    <property type="project" value="TreeGrafter"/>
</dbReference>
<evidence type="ECO:0000259" key="1">
    <source>
        <dbReference type="Pfam" id="PF25137"/>
    </source>
</evidence>